<feature type="non-terminal residue" evidence="3">
    <location>
        <position position="1"/>
    </location>
</feature>
<evidence type="ECO:0000313" key="4">
    <source>
        <dbReference type="Proteomes" id="UP001529510"/>
    </source>
</evidence>
<accession>A0ABD0NZA9</accession>
<gene>
    <name evidence="3" type="ORF">M9458_038936</name>
</gene>
<proteinExistence type="predicted"/>
<comment type="caution">
    <text evidence="3">The sequence shown here is derived from an EMBL/GenBank/DDBJ whole genome shotgun (WGS) entry which is preliminary data.</text>
</comment>
<dbReference type="Proteomes" id="UP001529510">
    <property type="component" value="Unassembled WGS sequence"/>
</dbReference>
<name>A0ABD0NZA9_CIRMR</name>
<keyword evidence="1" id="KW-0433">Leucine-rich repeat</keyword>
<keyword evidence="4" id="KW-1185">Reference proteome</keyword>
<reference evidence="3 4" key="1">
    <citation type="submission" date="2024-05" db="EMBL/GenBank/DDBJ databases">
        <title>Genome sequencing and assembly of Indian major carp, Cirrhinus mrigala (Hamilton, 1822).</title>
        <authorList>
            <person name="Mohindra V."/>
            <person name="Chowdhury L.M."/>
            <person name="Lal K."/>
            <person name="Jena J.K."/>
        </authorList>
    </citation>
    <scope>NUCLEOTIDE SEQUENCE [LARGE SCALE GENOMIC DNA]</scope>
    <source>
        <strain evidence="3">CM1030</strain>
        <tissue evidence="3">Blood</tissue>
    </source>
</reference>
<protein>
    <submittedName>
        <fullName evidence="3">Uncharacterized protein</fullName>
    </submittedName>
</protein>
<dbReference type="Pfam" id="PF13516">
    <property type="entry name" value="LRR_6"/>
    <property type="match status" value="1"/>
</dbReference>
<dbReference type="EMBL" id="JAMKFB020000019">
    <property type="protein sequence ID" value="KAL0167092.1"/>
    <property type="molecule type" value="Genomic_DNA"/>
</dbReference>
<evidence type="ECO:0000256" key="1">
    <source>
        <dbReference type="ARBA" id="ARBA00022614"/>
    </source>
</evidence>
<dbReference type="SUPFAM" id="SSF52047">
    <property type="entry name" value="RNI-like"/>
    <property type="match status" value="1"/>
</dbReference>
<evidence type="ECO:0000256" key="2">
    <source>
        <dbReference type="ARBA" id="ARBA00022737"/>
    </source>
</evidence>
<dbReference type="InterPro" id="IPR001611">
    <property type="entry name" value="Leu-rich_rpt"/>
</dbReference>
<keyword evidence="2" id="KW-0677">Repeat</keyword>
<dbReference type="PANTHER" id="PTHR24106">
    <property type="entry name" value="NACHT, LRR AND CARD DOMAINS-CONTAINING"/>
    <property type="match status" value="1"/>
</dbReference>
<dbReference type="InterPro" id="IPR032675">
    <property type="entry name" value="LRR_dom_sf"/>
</dbReference>
<dbReference type="AlphaFoldDB" id="A0ABD0NZA9"/>
<sequence>EGCAALVSALRSNPSHLRYLNLSGNKLGAPGVKRLSELKHDPHYELETLL</sequence>
<organism evidence="3 4">
    <name type="scientific">Cirrhinus mrigala</name>
    <name type="common">Mrigala</name>
    <dbReference type="NCBI Taxonomy" id="683832"/>
    <lineage>
        <taxon>Eukaryota</taxon>
        <taxon>Metazoa</taxon>
        <taxon>Chordata</taxon>
        <taxon>Craniata</taxon>
        <taxon>Vertebrata</taxon>
        <taxon>Euteleostomi</taxon>
        <taxon>Actinopterygii</taxon>
        <taxon>Neopterygii</taxon>
        <taxon>Teleostei</taxon>
        <taxon>Ostariophysi</taxon>
        <taxon>Cypriniformes</taxon>
        <taxon>Cyprinidae</taxon>
        <taxon>Labeoninae</taxon>
        <taxon>Labeonini</taxon>
        <taxon>Cirrhinus</taxon>
    </lineage>
</organism>
<dbReference type="Gene3D" id="3.80.10.10">
    <property type="entry name" value="Ribonuclease Inhibitor"/>
    <property type="match status" value="1"/>
</dbReference>
<dbReference type="InterPro" id="IPR051261">
    <property type="entry name" value="NLR"/>
</dbReference>
<evidence type="ECO:0000313" key="3">
    <source>
        <dbReference type="EMBL" id="KAL0167092.1"/>
    </source>
</evidence>